<dbReference type="Proteomes" id="UP000191691">
    <property type="component" value="Unassembled WGS sequence"/>
</dbReference>
<keyword evidence="3" id="KW-1185">Reference proteome</keyword>
<name>A0A1V6Y4D6_PENNA</name>
<comment type="caution">
    <text evidence="2">The sequence shown here is derived from an EMBL/GenBank/DDBJ whole genome shotgun (WGS) entry which is preliminary data.</text>
</comment>
<feature type="region of interest" description="Disordered" evidence="1">
    <location>
        <begin position="125"/>
        <end position="152"/>
    </location>
</feature>
<reference evidence="3" key="1">
    <citation type="journal article" date="2017" name="Nat. Microbiol.">
        <title>Global analysis of biosynthetic gene clusters reveals vast potential of secondary metabolite production in Penicillium species.</title>
        <authorList>
            <person name="Nielsen J.C."/>
            <person name="Grijseels S."/>
            <person name="Prigent S."/>
            <person name="Ji B."/>
            <person name="Dainat J."/>
            <person name="Nielsen K.F."/>
            <person name="Frisvad J.C."/>
            <person name="Workman M."/>
            <person name="Nielsen J."/>
        </authorList>
    </citation>
    <scope>NUCLEOTIDE SEQUENCE [LARGE SCALE GENOMIC DNA]</scope>
    <source>
        <strain evidence="3">IBT 13039</strain>
    </source>
</reference>
<accession>A0A1V6Y4D6</accession>
<feature type="compositionally biased region" description="Low complexity" evidence="1">
    <location>
        <begin position="132"/>
        <end position="144"/>
    </location>
</feature>
<organism evidence="2 3">
    <name type="scientific">Penicillium nalgiovense</name>
    <dbReference type="NCBI Taxonomy" id="60175"/>
    <lineage>
        <taxon>Eukaryota</taxon>
        <taxon>Fungi</taxon>
        <taxon>Dikarya</taxon>
        <taxon>Ascomycota</taxon>
        <taxon>Pezizomycotina</taxon>
        <taxon>Eurotiomycetes</taxon>
        <taxon>Eurotiomycetidae</taxon>
        <taxon>Eurotiales</taxon>
        <taxon>Aspergillaceae</taxon>
        <taxon>Penicillium</taxon>
    </lineage>
</organism>
<sequence length="152" mass="16664">MESPSVSAMARSVTLSCNATFNLNTFMIGKRHPLTVAGLSASGQSAGWTINPLRSTTSITTLINHFESDRGGLRLQDNRQAVKSIIHFNKPPVDLGQPPRLTTLINHFQPDRGGLRLQDNRQAGQTTHFDQPPRSTPRATTPSSNHFNKPLP</sequence>
<proteinExistence type="predicted"/>
<dbReference type="AlphaFoldDB" id="A0A1V6Y4D6"/>
<dbReference type="EMBL" id="MOOB01000037">
    <property type="protein sequence ID" value="OQE82224.1"/>
    <property type="molecule type" value="Genomic_DNA"/>
</dbReference>
<evidence type="ECO:0000313" key="3">
    <source>
        <dbReference type="Proteomes" id="UP000191691"/>
    </source>
</evidence>
<gene>
    <name evidence="2" type="ORF">PENNAL_c0037G07929</name>
</gene>
<protein>
    <submittedName>
        <fullName evidence="2">Uncharacterized protein</fullName>
    </submittedName>
</protein>
<evidence type="ECO:0000313" key="2">
    <source>
        <dbReference type="EMBL" id="OQE82224.1"/>
    </source>
</evidence>
<evidence type="ECO:0000256" key="1">
    <source>
        <dbReference type="SAM" id="MobiDB-lite"/>
    </source>
</evidence>